<dbReference type="GO" id="GO:0005634">
    <property type="term" value="C:nucleus"/>
    <property type="evidence" value="ECO:0007669"/>
    <property type="project" value="TreeGrafter"/>
</dbReference>
<dbReference type="PROSITE" id="PS00108">
    <property type="entry name" value="PROTEIN_KINASE_ST"/>
    <property type="match status" value="1"/>
</dbReference>
<reference evidence="9 10" key="1">
    <citation type="journal article" date="2019" name="Philos. Trans. R. Soc. Lond., B, Biol. Sci.">
        <title>Ant behaviour and brain gene expression of defending hosts depend on the ecological success of the intruding social parasite.</title>
        <authorList>
            <person name="Kaur R."/>
            <person name="Stoldt M."/>
            <person name="Jongepier E."/>
            <person name="Feldmeyer B."/>
            <person name="Menzel F."/>
            <person name="Bornberg-Bauer E."/>
            <person name="Foitzik S."/>
        </authorList>
    </citation>
    <scope>NUCLEOTIDE SEQUENCE [LARGE SCALE GENOMIC DNA]</scope>
    <source>
        <tissue evidence="9">Whole body</tissue>
    </source>
</reference>
<keyword evidence="5 6" id="KW-0067">ATP-binding</keyword>
<feature type="compositionally biased region" description="Basic and acidic residues" evidence="7">
    <location>
        <begin position="146"/>
        <end position="164"/>
    </location>
</feature>
<evidence type="ECO:0000259" key="8">
    <source>
        <dbReference type="PROSITE" id="PS50011"/>
    </source>
</evidence>
<protein>
    <recommendedName>
        <fullName evidence="8">Protein kinase domain-containing protein</fullName>
    </recommendedName>
</protein>
<dbReference type="EMBL" id="QBLH01000451">
    <property type="protein sequence ID" value="TGZ55527.1"/>
    <property type="molecule type" value="Genomic_DNA"/>
</dbReference>
<dbReference type="AlphaFoldDB" id="A0A4S2L577"/>
<keyword evidence="2" id="KW-0808">Transferase</keyword>
<dbReference type="Gene3D" id="1.10.510.10">
    <property type="entry name" value="Transferase(Phosphotransferase) domain 1"/>
    <property type="match status" value="1"/>
</dbReference>
<evidence type="ECO:0000256" key="5">
    <source>
        <dbReference type="ARBA" id="ARBA00022840"/>
    </source>
</evidence>
<evidence type="ECO:0000256" key="4">
    <source>
        <dbReference type="ARBA" id="ARBA00022777"/>
    </source>
</evidence>
<dbReference type="InterPro" id="IPR017441">
    <property type="entry name" value="Protein_kinase_ATP_BS"/>
</dbReference>
<keyword evidence="4" id="KW-0418">Kinase</keyword>
<keyword evidence="3 6" id="KW-0547">Nucleotide-binding</keyword>
<dbReference type="InterPro" id="IPR011009">
    <property type="entry name" value="Kinase-like_dom_sf"/>
</dbReference>
<feature type="region of interest" description="Disordered" evidence="7">
    <location>
        <begin position="295"/>
        <end position="314"/>
    </location>
</feature>
<dbReference type="InterPro" id="IPR008271">
    <property type="entry name" value="Ser/Thr_kinase_AS"/>
</dbReference>
<dbReference type="PROSITE" id="PS50011">
    <property type="entry name" value="PROTEIN_KINASE_DOM"/>
    <property type="match status" value="1"/>
</dbReference>
<evidence type="ECO:0000256" key="1">
    <source>
        <dbReference type="ARBA" id="ARBA00022527"/>
    </source>
</evidence>
<dbReference type="Pfam" id="PF00069">
    <property type="entry name" value="Pkinase"/>
    <property type="match status" value="1"/>
</dbReference>
<comment type="caution">
    <text evidence="9">The sequence shown here is derived from an EMBL/GenBank/DDBJ whole genome shotgun (WGS) entry which is preliminary data.</text>
</comment>
<feature type="compositionally biased region" description="Polar residues" evidence="7">
    <location>
        <begin position="297"/>
        <end position="314"/>
    </location>
</feature>
<dbReference type="GO" id="GO:0004674">
    <property type="term" value="F:protein serine/threonine kinase activity"/>
    <property type="evidence" value="ECO:0007669"/>
    <property type="project" value="UniProtKB-KW"/>
</dbReference>
<feature type="region of interest" description="Disordered" evidence="7">
    <location>
        <begin position="146"/>
        <end position="190"/>
    </location>
</feature>
<evidence type="ECO:0000256" key="6">
    <source>
        <dbReference type="PROSITE-ProRule" id="PRU10141"/>
    </source>
</evidence>
<dbReference type="GO" id="GO:0007059">
    <property type="term" value="P:chromosome segregation"/>
    <property type="evidence" value="ECO:0007669"/>
    <property type="project" value="TreeGrafter"/>
</dbReference>
<feature type="compositionally biased region" description="Polar residues" evidence="7">
    <location>
        <begin position="179"/>
        <end position="190"/>
    </location>
</feature>
<dbReference type="InterPro" id="IPR000719">
    <property type="entry name" value="Prot_kinase_dom"/>
</dbReference>
<evidence type="ECO:0000256" key="7">
    <source>
        <dbReference type="SAM" id="MobiDB-lite"/>
    </source>
</evidence>
<dbReference type="GO" id="GO:0000776">
    <property type="term" value="C:kinetochore"/>
    <property type="evidence" value="ECO:0007669"/>
    <property type="project" value="TreeGrafter"/>
</dbReference>
<dbReference type="GO" id="GO:0005524">
    <property type="term" value="F:ATP binding"/>
    <property type="evidence" value="ECO:0007669"/>
    <property type="project" value="UniProtKB-UniRule"/>
</dbReference>
<dbReference type="STRING" id="300112.A0A4S2L577"/>
<keyword evidence="1" id="KW-0723">Serine/threonine-protein kinase</keyword>
<dbReference type="SMART" id="SM00220">
    <property type="entry name" value="S_TKc"/>
    <property type="match status" value="1"/>
</dbReference>
<dbReference type="GO" id="GO:0034501">
    <property type="term" value="P:protein localization to kinetochore"/>
    <property type="evidence" value="ECO:0007669"/>
    <property type="project" value="TreeGrafter"/>
</dbReference>
<dbReference type="Gene3D" id="3.30.200.20">
    <property type="entry name" value="Phosphorylase Kinase, domain 1"/>
    <property type="match status" value="1"/>
</dbReference>
<gene>
    <name evidence="9" type="ORF">DBV15_11373</name>
</gene>
<feature type="domain" description="Protein kinase" evidence="8">
    <location>
        <begin position="644"/>
        <end position="925"/>
    </location>
</feature>
<sequence>MDISEDCLRSLLIMSDLTTNNRYSFDNISAGRLLTQSVTLPKSQPVRLKALLHLCESDEDDDDDENEEKPHQSEEESDFEEPLLQDNSSEDVLQETLVVQELMPKSGINSSSIESTTDGVLKTTCTLPKETLEVVTNTPSVQREIDFSTDREQRKVSDVNDSNKPEIYSSKYEEKTQESHSGTFASRSQVDTVHNRSANIALPPPSLSVYKGDYNTKLDTNKNLQPINSNQVHHENAYMSDILNKRKEGSVYNTSVDNKTLLRNSELNLNKDDQRYKNTYGFTEQANKDCEEESHKVPNSLSESATCTSQTSENLMHPARYSSQKNMTKYEANEKYTPAKNTVRKEFSTPSLNEASKSLTVINRLTSETPLKHVQVSAHPNPCISHKQLFQTPQSKLSGDLNKNQVQTPSTIFQSSWYHNTPMEGKSFIARDHVQMSRNAIRTPIMEKPDSSRYFGMDAKNVRRPLTDATLMHGDSLAHPLESKPLLLHTRTEAKHVTSEPQPEEDRSRKTIGLSDIKLIQTETNYDNDLKLGKPIEEVKENKQFDMLGNSRKTVQNKNESKQMIIGSNTDIKLIQDSRKYSGEHNVIPNADSKNPHYSVRDRQPKEIQQINIIDKMANVQFTVPSSIPPQRQGKTLIVKDTEYLILGSLGRGMSGEVLRVQNTSCGELRAIKCVDLSKMDKDSAQGCLDEISMLHKLQAPCVVKMFDYQIKDSMVYVVMEMGDTDLSRLLKSMSQEKQISLTMILYYWTEMLTAVKHIHDNGVIHSDLKPGNFLLVRGRLKLIDFGIASSINSDMTSVVKNNPIGTLNYISPEALMDIGGNSDSPTHNVKYKISFKSDVWSLGCILYSLVYGYTPFQHIRSQWAKVNAITNPKPNISFPATTTSEDRQSCERAPPILIDVMRKCLQHDPKARPTVSQLLQVQYVPTMPNTAQTSVPSNIPANVLVKIKHALNEDEWRLLVQVLDTKRHHT</sequence>
<evidence type="ECO:0000313" key="9">
    <source>
        <dbReference type="EMBL" id="TGZ55527.1"/>
    </source>
</evidence>
<feature type="binding site" evidence="6">
    <location>
        <position position="673"/>
    </location>
    <ligand>
        <name>ATP</name>
        <dbReference type="ChEBI" id="CHEBI:30616"/>
    </ligand>
</feature>
<evidence type="ECO:0000313" key="10">
    <source>
        <dbReference type="Proteomes" id="UP000310200"/>
    </source>
</evidence>
<evidence type="ECO:0000256" key="2">
    <source>
        <dbReference type="ARBA" id="ARBA00022679"/>
    </source>
</evidence>
<keyword evidence="10" id="KW-1185">Reference proteome</keyword>
<dbReference type="Proteomes" id="UP000310200">
    <property type="component" value="Unassembled WGS sequence"/>
</dbReference>
<organism evidence="9 10">
    <name type="scientific">Temnothorax longispinosus</name>
    <dbReference type="NCBI Taxonomy" id="300112"/>
    <lineage>
        <taxon>Eukaryota</taxon>
        <taxon>Metazoa</taxon>
        <taxon>Ecdysozoa</taxon>
        <taxon>Arthropoda</taxon>
        <taxon>Hexapoda</taxon>
        <taxon>Insecta</taxon>
        <taxon>Pterygota</taxon>
        <taxon>Neoptera</taxon>
        <taxon>Endopterygota</taxon>
        <taxon>Hymenoptera</taxon>
        <taxon>Apocrita</taxon>
        <taxon>Aculeata</taxon>
        <taxon>Formicoidea</taxon>
        <taxon>Formicidae</taxon>
        <taxon>Myrmicinae</taxon>
        <taxon>Temnothorax</taxon>
    </lineage>
</organism>
<feature type="compositionally biased region" description="Acidic residues" evidence="7">
    <location>
        <begin position="75"/>
        <end position="86"/>
    </location>
</feature>
<name>A0A4S2L577_9HYME</name>
<dbReference type="SUPFAM" id="SSF56112">
    <property type="entry name" value="Protein kinase-like (PK-like)"/>
    <property type="match status" value="1"/>
</dbReference>
<proteinExistence type="predicted"/>
<feature type="compositionally biased region" description="Acidic residues" evidence="7">
    <location>
        <begin position="57"/>
        <end position="67"/>
    </location>
</feature>
<dbReference type="GO" id="GO:0007094">
    <property type="term" value="P:mitotic spindle assembly checkpoint signaling"/>
    <property type="evidence" value="ECO:0007669"/>
    <property type="project" value="TreeGrafter"/>
</dbReference>
<dbReference type="PANTHER" id="PTHR22974:SF21">
    <property type="entry name" value="DUAL SPECIFICITY PROTEIN KINASE TTK"/>
    <property type="match status" value="1"/>
</dbReference>
<evidence type="ECO:0000256" key="3">
    <source>
        <dbReference type="ARBA" id="ARBA00022741"/>
    </source>
</evidence>
<dbReference type="PROSITE" id="PS00107">
    <property type="entry name" value="PROTEIN_KINASE_ATP"/>
    <property type="match status" value="1"/>
</dbReference>
<dbReference type="PANTHER" id="PTHR22974">
    <property type="entry name" value="MIXED LINEAGE PROTEIN KINASE"/>
    <property type="match status" value="1"/>
</dbReference>
<dbReference type="GO" id="GO:0033316">
    <property type="term" value="P:meiotic spindle assembly checkpoint signaling"/>
    <property type="evidence" value="ECO:0007669"/>
    <property type="project" value="TreeGrafter"/>
</dbReference>
<accession>A0A4S2L577</accession>
<dbReference type="GO" id="GO:0004712">
    <property type="term" value="F:protein serine/threonine/tyrosine kinase activity"/>
    <property type="evidence" value="ECO:0007669"/>
    <property type="project" value="TreeGrafter"/>
</dbReference>
<feature type="region of interest" description="Disordered" evidence="7">
    <location>
        <begin position="57"/>
        <end position="86"/>
    </location>
</feature>